<gene>
    <name evidence="2" type="ORF">IAC04_00980</name>
</gene>
<accession>A0A9D2GMW9</accession>
<dbReference type="EMBL" id="DXAW01000025">
    <property type="protein sequence ID" value="HIZ85052.1"/>
    <property type="molecule type" value="Genomic_DNA"/>
</dbReference>
<feature type="signal peptide" evidence="1">
    <location>
        <begin position="1"/>
        <end position="17"/>
    </location>
</feature>
<proteinExistence type="predicted"/>
<sequence length="263" mass="29482">MRLLTVIVLMTALTVSAAAGPKDKTVRGVTGSCEIAGDISPVEAGRRALEDAKVNAMREAGASERLWSVTGLLTEDDGSEFSQVLSQMINTEVNGYVHILRDTVTHTIIDDRMYAIATIDAEVRLTDTRIDPTFVLDVKGIESVYKEGSVMSFTARVYGHDAYMRIFWFDDKGGSLIYPSEWEQDRLIHKDSDCLFPTNPMIEYVMERTSHDKDFETINLIAVATKRDIPFISDKITFETVLEWLYAIPADERAAHRSAILIH</sequence>
<name>A0A9D2GMW9_9BACT</name>
<reference evidence="2" key="2">
    <citation type="submission" date="2021-04" db="EMBL/GenBank/DDBJ databases">
        <authorList>
            <person name="Gilroy R."/>
        </authorList>
    </citation>
    <scope>NUCLEOTIDE SEQUENCE</scope>
    <source>
        <strain evidence="2">Gambia16-554</strain>
    </source>
</reference>
<keyword evidence="1" id="KW-0732">Signal</keyword>
<reference evidence="2" key="1">
    <citation type="journal article" date="2021" name="PeerJ">
        <title>Extensive microbial diversity within the chicken gut microbiome revealed by metagenomics and culture.</title>
        <authorList>
            <person name="Gilroy R."/>
            <person name="Ravi A."/>
            <person name="Getino M."/>
            <person name="Pursley I."/>
            <person name="Horton D.L."/>
            <person name="Alikhan N.F."/>
            <person name="Baker D."/>
            <person name="Gharbi K."/>
            <person name="Hall N."/>
            <person name="Watson M."/>
            <person name="Adriaenssens E.M."/>
            <person name="Foster-Nyarko E."/>
            <person name="Jarju S."/>
            <person name="Secka A."/>
            <person name="Antonio M."/>
            <person name="Oren A."/>
            <person name="Chaudhuri R.R."/>
            <person name="La Ragione R."/>
            <person name="Hildebrand F."/>
            <person name="Pallen M.J."/>
        </authorList>
    </citation>
    <scope>NUCLEOTIDE SEQUENCE</scope>
    <source>
        <strain evidence="2">Gambia16-554</strain>
    </source>
</reference>
<dbReference type="Proteomes" id="UP000824115">
    <property type="component" value="Unassembled WGS sequence"/>
</dbReference>
<dbReference type="AlphaFoldDB" id="A0A9D2GMW9"/>
<evidence type="ECO:0000313" key="3">
    <source>
        <dbReference type="Proteomes" id="UP000824115"/>
    </source>
</evidence>
<comment type="caution">
    <text evidence="2">The sequence shown here is derived from an EMBL/GenBank/DDBJ whole genome shotgun (WGS) entry which is preliminary data.</text>
</comment>
<organism evidence="2 3">
    <name type="scientific">Candidatus Coprenecus stercoravium</name>
    <dbReference type="NCBI Taxonomy" id="2840735"/>
    <lineage>
        <taxon>Bacteria</taxon>
        <taxon>Pseudomonadati</taxon>
        <taxon>Bacteroidota</taxon>
        <taxon>Bacteroidia</taxon>
        <taxon>Bacteroidales</taxon>
        <taxon>Rikenellaceae</taxon>
        <taxon>Rikenellaceae incertae sedis</taxon>
        <taxon>Candidatus Coprenecus</taxon>
    </lineage>
</organism>
<evidence type="ECO:0000313" key="2">
    <source>
        <dbReference type="EMBL" id="HIZ85052.1"/>
    </source>
</evidence>
<feature type="chain" id="PRO_5039205660" evidence="1">
    <location>
        <begin position="18"/>
        <end position="263"/>
    </location>
</feature>
<evidence type="ECO:0000256" key="1">
    <source>
        <dbReference type="SAM" id="SignalP"/>
    </source>
</evidence>
<protein>
    <submittedName>
        <fullName evidence="2">DUF4384 domain-containing protein</fullName>
    </submittedName>
</protein>